<dbReference type="EMBL" id="JATN01000319">
    <property type="protein sequence ID" value="EUC61618.1"/>
    <property type="molecule type" value="Genomic_DNA"/>
</dbReference>
<organism evidence="1 2">
    <name type="scientific">Rhizoctonia solani AG-3 Rhs1AP</name>
    <dbReference type="NCBI Taxonomy" id="1086054"/>
    <lineage>
        <taxon>Eukaryota</taxon>
        <taxon>Fungi</taxon>
        <taxon>Dikarya</taxon>
        <taxon>Basidiomycota</taxon>
        <taxon>Agaricomycotina</taxon>
        <taxon>Agaricomycetes</taxon>
        <taxon>Cantharellales</taxon>
        <taxon>Ceratobasidiaceae</taxon>
        <taxon>Rhizoctonia</taxon>
    </lineage>
</organism>
<feature type="non-terminal residue" evidence="1">
    <location>
        <position position="513"/>
    </location>
</feature>
<protein>
    <recommendedName>
        <fullName evidence="3">F-box-like domain protein</fullName>
    </recommendedName>
</protein>
<name>X8JFA0_9AGAM</name>
<dbReference type="OrthoDB" id="3249614at2759"/>
<proteinExistence type="predicted"/>
<dbReference type="Proteomes" id="UP000030108">
    <property type="component" value="Unassembled WGS sequence"/>
</dbReference>
<dbReference type="AlphaFoldDB" id="X8JFA0"/>
<reference evidence="2" key="1">
    <citation type="journal article" date="2014" name="Genome Announc.">
        <title>Draft genome sequence of the plant-pathogenic soil fungus Rhizoctonia solani anastomosis group 3 strain Rhs1AP.</title>
        <authorList>
            <person name="Cubeta M.A."/>
            <person name="Thomas E."/>
            <person name="Dean R.A."/>
            <person name="Jabaji S."/>
            <person name="Neate S.M."/>
            <person name="Tavantzis S."/>
            <person name="Toda T."/>
            <person name="Vilgalys R."/>
            <person name="Bharathan N."/>
            <person name="Fedorova-Abrams N."/>
            <person name="Pakala S.B."/>
            <person name="Pakala S.M."/>
            <person name="Zafar N."/>
            <person name="Joardar V."/>
            <person name="Losada L."/>
            <person name="Nierman W.C."/>
        </authorList>
    </citation>
    <scope>NUCLEOTIDE SEQUENCE [LARGE SCALE GENOMIC DNA]</scope>
    <source>
        <strain evidence="2">AG-3</strain>
    </source>
</reference>
<evidence type="ECO:0000313" key="1">
    <source>
        <dbReference type="EMBL" id="EUC61618.1"/>
    </source>
</evidence>
<gene>
    <name evidence="1" type="ORF">RSOL_401690</name>
</gene>
<comment type="caution">
    <text evidence="1">The sequence shown here is derived from an EMBL/GenBank/DDBJ whole genome shotgun (WGS) entry which is preliminary data.</text>
</comment>
<sequence length="513" mass="58053">MLASSIDSSLETLHTKLFEEFFQSRMLLARTRNKISSRAYSLPNEVLADIFMNVVYTPGPHEFYVPSMKDGLRRMFGRLYSLLAVCTTWRNVGLGLSKLWSVIPLGDKKTIQPTPEATSLVLQQSHAWNSGHRPLHLAAVLSNRYTSVPPLLEERAPRFTSINIEARHKSPAMNITTLLESLIKTQTPSILSELSIHQYHDLMEDELRPCLPQVHEYLGFRMSAQERDLFTTLIGSLATFRLKRANIHWNTITFSDKLVNLHLQSVVLGDPTKLNEFLHALESAPELRDVKLISVVAFIPSSRHGNPPPVKISLPKLQSLLLHDLTFNIVKHVLASISPGSHRLKVGMSGKSYYNCLPNGKLDKSDSQPILSLLNRSGIDTLFLTPNDCDSRYVDYDRLHTILKYLPCLKTLIMSDWKWERGSIPALERPVSGAPFPTLSEIYITCGFVYEVNLLPRIAASHSLQTLVLDHHSSLALTFDGAEHTIQELKSRVPDFRLVKSIEDFSHEVWPLW</sequence>
<accession>X8JFA0</accession>
<evidence type="ECO:0000313" key="2">
    <source>
        <dbReference type="Proteomes" id="UP000030108"/>
    </source>
</evidence>
<evidence type="ECO:0008006" key="3">
    <source>
        <dbReference type="Google" id="ProtNLM"/>
    </source>
</evidence>